<protein>
    <submittedName>
        <fullName evidence="1">Uncharacterized protein</fullName>
    </submittedName>
</protein>
<organism evidence="1 2">
    <name type="scientific">Paxillus rubicundulus Ve08.2h10</name>
    <dbReference type="NCBI Taxonomy" id="930991"/>
    <lineage>
        <taxon>Eukaryota</taxon>
        <taxon>Fungi</taxon>
        <taxon>Dikarya</taxon>
        <taxon>Basidiomycota</taxon>
        <taxon>Agaricomycotina</taxon>
        <taxon>Agaricomycetes</taxon>
        <taxon>Agaricomycetidae</taxon>
        <taxon>Boletales</taxon>
        <taxon>Paxilineae</taxon>
        <taxon>Paxillaceae</taxon>
        <taxon>Paxillus</taxon>
    </lineage>
</organism>
<gene>
    <name evidence="1" type="ORF">PAXRUDRAFT_85531</name>
</gene>
<evidence type="ECO:0000313" key="1">
    <source>
        <dbReference type="EMBL" id="KIK90616.1"/>
    </source>
</evidence>
<evidence type="ECO:0000313" key="2">
    <source>
        <dbReference type="Proteomes" id="UP000054538"/>
    </source>
</evidence>
<reference evidence="2" key="2">
    <citation type="submission" date="2015-01" db="EMBL/GenBank/DDBJ databases">
        <title>Evolutionary Origins and Diversification of the Mycorrhizal Mutualists.</title>
        <authorList>
            <consortium name="DOE Joint Genome Institute"/>
            <consortium name="Mycorrhizal Genomics Consortium"/>
            <person name="Kohler A."/>
            <person name="Kuo A."/>
            <person name="Nagy L.G."/>
            <person name="Floudas D."/>
            <person name="Copeland A."/>
            <person name="Barry K.W."/>
            <person name="Cichocki N."/>
            <person name="Veneault-Fourrey C."/>
            <person name="LaButti K."/>
            <person name="Lindquist E.A."/>
            <person name="Lipzen A."/>
            <person name="Lundell T."/>
            <person name="Morin E."/>
            <person name="Murat C."/>
            <person name="Riley R."/>
            <person name="Ohm R."/>
            <person name="Sun H."/>
            <person name="Tunlid A."/>
            <person name="Henrissat B."/>
            <person name="Grigoriev I.V."/>
            <person name="Hibbett D.S."/>
            <person name="Martin F."/>
        </authorList>
    </citation>
    <scope>NUCLEOTIDE SEQUENCE [LARGE SCALE GENOMIC DNA]</scope>
    <source>
        <strain evidence="2">Ve08.2h10</strain>
    </source>
</reference>
<dbReference type="AlphaFoldDB" id="A0A0D0DRU6"/>
<dbReference type="OrthoDB" id="4743193at2759"/>
<dbReference type="HOGENOM" id="CLU_179720_0_0_1"/>
<feature type="non-terminal residue" evidence="1">
    <location>
        <position position="1"/>
    </location>
</feature>
<sequence length="56" mass="6276">SLLASYVYDNFDVNLKSQVSTVEKSNDSLKHLISGLLFPMVHGVCTDDLKCSDELW</sequence>
<name>A0A0D0DRU6_9AGAM</name>
<proteinExistence type="predicted"/>
<dbReference type="Proteomes" id="UP000054538">
    <property type="component" value="Unassembled WGS sequence"/>
</dbReference>
<feature type="non-terminal residue" evidence="1">
    <location>
        <position position="56"/>
    </location>
</feature>
<dbReference type="STRING" id="930991.A0A0D0DRU6"/>
<keyword evidence="2" id="KW-1185">Reference proteome</keyword>
<accession>A0A0D0DRU6</accession>
<reference evidence="1 2" key="1">
    <citation type="submission" date="2014-04" db="EMBL/GenBank/DDBJ databases">
        <authorList>
            <consortium name="DOE Joint Genome Institute"/>
            <person name="Kuo A."/>
            <person name="Kohler A."/>
            <person name="Jargeat P."/>
            <person name="Nagy L.G."/>
            <person name="Floudas D."/>
            <person name="Copeland A."/>
            <person name="Barry K.W."/>
            <person name="Cichocki N."/>
            <person name="Veneault-Fourrey C."/>
            <person name="LaButti K."/>
            <person name="Lindquist E.A."/>
            <person name="Lipzen A."/>
            <person name="Lundell T."/>
            <person name="Morin E."/>
            <person name="Murat C."/>
            <person name="Sun H."/>
            <person name="Tunlid A."/>
            <person name="Henrissat B."/>
            <person name="Grigoriev I.V."/>
            <person name="Hibbett D.S."/>
            <person name="Martin F."/>
            <person name="Nordberg H.P."/>
            <person name="Cantor M.N."/>
            <person name="Hua S.X."/>
        </authorList>
    </citation>
    <scope>NUCLEOTIDE SEQUENCE [LARGE SCALE GENOMIC DNA]</scope>
    <source>
        <strain evidence="1 2">Ve08.2h10</strain>
    </source>
</reference>
<dbReference type="InParanoid" id="A0A0D0DRU6"/>
<dbReference type="EMBL" id="KN825494">
    <property type="protein sequence ID" value="KIK90616.1"/>
    <property type="molecule type" value="Genomic_DNA"/>
</dbReference>